<protein>
    <recommendedName>
        <fullName evidence="2">CAF17 C-terminal domain-containing protein</fullName>
    </recommendedName>
</protein>
<accession>A0AAD5I9U2</accession>
<feature type="compositionally biased region" description="Basic residues" evidence="1">
    <location>
        <begin position="138"/>
        <end position="147"/>
    </location>
</feature>
<gene>
    <name evidence="3" type="ORF">LWI28_020390</name>
</gene>
<feature type="domain" description="CAF17 C-terminal" evidence="2">
    <location>
        <begin position="13"/>
        <end position="65"/>
    </location>
</feature>
<dbReference type="Pfam" id="PF25455">
    <property type="entry name" value="Beta-barrel_CAF17_C"/>
    <property type="match status" value="1"/>
</dbReference>
<dbReference type="EMBL" id="JAJSOW010000108">
    <property type="protein sequence ID" value="KAI9154056.1"/>
    <property type="molecule type" value="Genomic_DNA"/>
</dbReference>
<comment type="caution">
    <text evidence="3">The sequence shown here is derived from an EMBL/GenBank/DDBJ whole genome shotgun (WGS) entry which is preliminary data.</text>
</comment>
<dbReference type="InterPro" id="IPR057460">
    <property type="entry name" value="CAF17_C"/>
</dbReference>
<name>A0AAD5I9U2_ACENE</name>
<evidence type="ECO:0000256" key="1">
    <source>
        <dbReference type="SAM" id="MobiDB-lite"/>
    </source>
</evidence>
<evidence type="ECO:0000313" key="3">
    <source>
        <dbReference type="EMBL" id="KAI9154056.1"/>
    </source>
</evidence>
<organism evidence="3 4">
    <name type="scientific">Acer negundo</name>
    <name type="common">Box elder</name>
    <dbReference type="NCBI Taxonomy" id="4023"/>
    <lineage>
        <taxon>Eukaryota</taxon>
        <taxon>Viridiplantae</taxon>
        <taxon>Streptophyta</taxon>
        <taxon>Embryophyta</taxon>
        <taxon>Tracheophyta</taxon>
        <taxon>Spermatophyta</taxon>
        <taxon>Magnoliopsida</taxon>
        <taxon>eudicotyledons</taxon>
        <taxon>Gunneridae</taxon>
        <taxon>Pentapetalae</taxon>
        <taxon>rosids</taxon>
        <taxon>malvids</taxon>
        <taxon>Sapindales</taxon>
        <taxon>Sapindaceae</taxon>
        <taxon>Hippocastanoideae</taxon>
        <taxon>Acereae</taxon>
        <taxon>Acer</taxon>
    </lineage>
</organism>
<evidence type="ECO:0000259" key="2">
    <source>
        <dbReference type="Pfam" id="PF25455"/>
    </source>
</evidence>
<proteinExistence type="predicted"/>
<evidence type="ECO:0000313" key="4">
    <source>
        <dbReference type="Proteomes" id="UP001064489"/>
    </source>
</evidence>
<keyword evidence="4" id="KW-1185">Reference proteome</keyword>
<feature type="region of interest" description="Disordered" evidence="1">
    <location>
        <begin position="133"/>
        <end position="178"/>
    </location>
</feature>
<reference evidence="3" key="2">
    <citation type="submission" date="2023-02" db="EMBL/GenBank/DDBJ databases">
        <authorList>
            <person name="Swenson N.G."/>
            <person name="Wegrzyn J.L."/>
            <person name="Mcevoy S.L."/>
        </authorList>
    </citation>
    <scope>NUCLEOTIDE SEQUENCE</scope>
    <source>
        <strain evidence="3">91603</strain>
        <tissue evidence="3">Leaf</tissue>
    </source>
</reference>
<reference evidence="3" key="1">
    <citation type="journal article" date="2022" name="Plant J.">
        <title>Strategies of tolerance reflected in two North American maple genomes.</title>
        <authorList>
            <person name="McEvoy S.L."/>
            <person name="Sezen U.U."/>
            <person name="Trouern-Trend A."/>
            <person name="McMahon S.M."/>
            <person name="Schaberg P.G."/>
            <person name="Yang J."/>
            <person name="Wegrzyn J.L."/>
            <person name="Swenson N.G."/>
        </authorList>
    </citation>
    <scope>NUCLEOTIDE SEQUENCE</scope>
    <source>
        <strain evidence="3">91603</strain>
    </source>
</reference>
<sequence length="178" mass="19507">MAHTKHFIYVYPKVEQKLAPGLEVISTEFGKKPGKVTTALGCNGMGVLRLEQAFKGSGTLTMDGRVINCGIIGHQLVARRKIKSNNSVEGRKRSKVLEVYKPVNRLAKDKNKDSENSKQVLEEIRAATNCENLNSNHNSRKIKKGKSSSKEIFNGTSNDSKQHDGAGDVTGNTPNREG</sequence>
<dbReference type="Proteomes" id="UP001064489">
    <property type="component" value="Chromosome 11"/>
</dbReference>
<dbReference type="AlphaFoldDB" id="A0AAD5I9U2"/>